<accession>A0AAW0R965</accession>
<keyword evidence="2" id="KW-0472">Membrane</keyword>
<dbReference type="EMBL" id="JAQQWP010000002">
    <property type="protein sequence ID" value="KAK8130350.1"/>
    <property type="molecule type" value="Genomic_DNA"/>
</dbReference>
<feature type="region of interest" description="Disordered" evidence="1">
    <location>
        <begin position="38"/>
        <end position="77"/>
    </location>
</feature>
<protein>
    <recommendedName>
        <fullName evidence="5">Collagen triple helix repeat-containing protein</fullName>
    </recommendedName>
</protein>
<proteinExistence type="predicted"/>
<gene>
    <name evidence="3" type="ORF">PG999_002730</name>
</gene>
<evidence type="ECO:0000256" key="2">
    <source>
        <dbReference type="SAM" id="Phobius"/>
    </source>
</evidence>
<sequence>MSGVNFFYELMSGINVVFNLIEMAVKAIFAWVGRGKAKPGQIKLGGFGPKGEKGDPGERGARGQDGRDGRDGAAGPPGHCVDCCRSRKYQEFFGLPPLPPSPSQDRPRPRPRPRRLAGYLLRPFSSILPGCHYYLWP</sequence>
<feature type="compositionally biased region" description="Basic and acidic residues" evidence="1">
    <location>
        <begin position="50"/>
        <end position="71"/>
    </location>
</feature>
<evidence type="ECO:0008006" key="5">
    <source>
        <dbReference type="Google" id="ProtNLM"/>
    </source>
</evidence>
<dbReference type="Proteomes" id="UP001392437">
    <property type="component" value="Unassembled WGS sequence"/>
</dbReference>
<evidence type="ECO:0000313" key="3">
    <source>
        <dbReference type="EMBL" id="KAK8130350.1"/>
    </source>
</evidence>
<evidence type="ECO:0000256" key="1">
    <source>
        <dbReference type="SAM" id="MobiDB-lite"/>
    </source>
</evidence>
<comment type="caution">
    <text evidence="3">The sequence shown here is derived from an EMBL/GenBank/DDBJ whole genome shotgun (WGS) entry which is preliminary data.</text>
</comment>
<keyword evidence="4" id="KW-1185">Reference proteome</keyword>
<name>A0AAW0R965_9PEZI</name>
<keyword evidence="2" id="KW-1133">Transmembrane helix</keyword>
<keyword evidence="2" id="KW-0812">Transmembrane</keyword>
<feature type="transmembrane region" description="Helical" evidence="2">
    <location>
        <begin position="12"/>
        <end position="33"/>
    </location>
</feature>
<dbReference type="AlphaFoldDB" id="A0AAW0R965"/>
<evidence type="ECO:0000313" key="4">
    <source>
        <dbReference type="Proteomes" id="UP001392437"/>
    </source>
</evidence>
<organism evidence="3 4">
    <name type="scientific">Apiospora kogelbergensis</name>
    <dbReference type="NCBI Taxonomy" id="1337665"/>
    <lineage>
        <taxon>Eukaryota</taxon>
        <taxon>Fungi</taxon>
        <taxon>Dikarya</taxon>
        <taxon>Ascomycota</taxon>
        <taxon>Pezizomycotina</taxon>
        <taxon>Sordariomycetes</taxon>
        <taxon>Xylariomycetidae</taxon>
        <taxon>Amphisphaeriales</taxon>
        <taxon>Apiosporaceae</taxon>
        <taxon>Apiospora</taxon>
    </lineage>
</organism>
<feature type="region of interest" description="Disordered" evidence="1">
    <location>
        <begin position="94"/>
        <end position="114"/>
    </location>
</feature>
<reference evidence="3 4" key="1">
    <citation type="submission" date="2023-01" db="EMBL/GenBank/DDBJ databases">
        <title>Analysis of 21 Apiospora genomes using comparative genomics revels a genus with tremendous synthesis potential of carbohydrate active enzymes and secondary metabolites.</title>
        <authorList>
            <person name="Sorensen T."/>
        </authorList>
    </citation>
    <scope>NUCLEOTIDE SEQUENCE [LARGE SCALE GENOMIC DNA]</scope>
    <source>
        <strain evidence="3 4">CBS 117206</strain>
    </source>
</reference>